<protein>
    <submittedName>
        <fullName evidence="9">ATP synthase F0 subunit 8</fullName>
    </submittedName>
</protein>
<accession>A0A482CDD8</accession>
<dbReference type="Pfam" id="PF02326">
    <property type="entry name" value="YMF19"/>
    <property type="match status" value="1"/>
</dbReference>
<reference evidence="9" key="1">
    <citation type="journal article" date="2019" name="Mitochondrial DNA Part B Resour">
        <title>Conspecificity of the Peruvian Corallina ferreyrae with C. caespitosa (Corallinaceae, Rhodophyta) inferred from genomic analysis of the type specimen.</title>
        <authorList>
            <person name="Bustamante D.E."/>
            <person name="Calderon M.S."/>
            <person name="Hughey J.R."/>
        </authorList>
    </citation>
    <scope>NUCLEOTIDE SEQUENCE</scope>
</reference>
<evidence type="ECO:0000256" key="3">
    <source>
        <dbReference type="ARBA" id="ARBA00022989"/>
    </source>
</evidence>
<geneLocation type="mitochondrion" evidence="9"/>
<comment type="subcellular location">
    <subcellularLocation>
        <location evidence="1">Mitochondrion membrane</location>
    </subcellularLocation>
</comment>
<dbReference type="GO" id="GO:0006754">
    <property type="term" value="P:ATP biosynthetic process"/>
    <property type="evidence" value="ECO:0007669"/>
    <property type="project" value="UniProtKB-KW"/>
</dbReference>
<dbReference type="GO" id="GO:0031966">
    <property type="term" value="C:mitochondrial membrane"/>
    <property type="evidence" value="ECO:0007669"/>
    <property type="project" value="UniProtKB-SubCell"/>
</dbReference>
<keyword evidence="5 7" id="KW-0472">Membrane</keyword>
<evidence type="ECO:0000256" key="1">
    <source>
        <dbReference type="ARBA" id="ARBA00004325"/>
    </source>
</evidence>
<gene>
    <name evidence="9" type="primary">atp8</name>
</gene>
<keyword evidence="3 7" id="KW-1133">Transmembrane helix</keyword>
<evidence type="ECO:0000313" key="9">
    <source>
        <dbReference type="EMBL" id="QBL75560.1"/>
    </source>
</evidence>
<keyword evidence="6" id="KW-0066">ATP synthesis</keyword>
<organism evidence="9">
    <name type="scientific">Corallina ferreyrae</name>
    <dbReference type="NCBI Taxonomy" id="2547422"/>
    <lineage>
        <taxon>Eukaryota</taxon>
        <taxon>Rhodophyta</taxon>
        <taxon>Florideophyceae</taxon>
        <taxon>Corallinophycidae</taxon>
        <taxon>Corallinales</taxon>
        <taxon>Corallinaceae</taxon>
        <taxon>Corallinoideae</taxon>
        <taxon>Corallina</taxon>
    </lineage>
</organism>
<proteinExistence type="predicted"/>
<feature type="domain" description="ATP synthase YMF19-like N-terminal" evidence="8">
    <location>
        <begin position="2"/>
        <end position="70"/>
    </location>
</feature>
<evidence type="ECO:0000256" key="6">
    <source>
        <dbReference type="ARBA" id="ARBA00023310"/>
    </source>
</evidence>
<keyword evidence="2 7" id="KW-0812">Transmembrane</keyword>
<dbReference type="InterPro" id="IPR003319">
    <property type="entry name" value="YMF19-like_N"/>
</dbReference>
<keyword evidence="4 9" id="KW-0496">Mitochondrion</keyword>
<name>A0A482CDD8_9FLOR</name>
<evidence type="ECO:0000256" key="7">
    <source>
        <dbReference type="SAM" id="Phobius"/>
    </source>
</evidence>
<feature type="transmembrane region" description="Helical" evidence="7">
    <location>
        <begin position="12"/>
        <end position="36"/>
    </location>
</feature>
<dbReference type="AlphaFoldDB" id="A0A482CDD8"/>
<sequence>MPQLDFTIAFPQIFWLLFSFFLLYSILVHIFLPVFVKSLKARKKIVVVNNESFNHLQKRLHLKQTSLINLLNQNIIKIRIIFEKNILPTFATDAAFNFDLINQKLAKVLYYNTLYCDLNVLDSIPLKPKFLNLRSFNNK</sequence>
<evidence type="ECO:0000256" key="5">
    <source>
        <dbReference type="ARBA" id="ARBA00023136"/>
    </source>
</evidence>
<evidence type="ECO:0000256" key="2">
    <source>
        <dbReference type="ARBA" id="ARBA00022692"/>
    </source>
</evidence>
<dbReference type="GeneID" id="39720855"/>
<dbReference type="EMBL" id="MK408747">
    <property type="protein sequence ID" value="QBL75560.1"/>
    <property type="molecule type" value="Genomic_DNA"/>
</dbReference>
<evidence type="ECO:0000256" key="4">
    <source>
        <dbReference type="ARBA" id="ARBA00023128"/>
    </source>
</evidence>
<dbReference type="RefSeq" id="YP_009589044.1">
    <property type="nucleotide sequence ID" value="NC_041635.1"/>
</dbReference>
<evidence type="ECO:0000259" key="8">
    <source>
        <dbReference type="Pfam" id="PF02326"/>
    </source>
</evidence>